<dbReference type="PANTHER" id="PTHR34610">
    <property type="entry name" value="SSL7007 PROTEIN"/>
    <property type="match status" value="1"/>
</dbReference>
<dbReference type="NCBIfam" id="TIGR00305">
    <property type="entry name" value="putative toxin-antitoxin system toxin component, PIN family"/>
    <property type="match status" value="1"/>
</dbReference>
<dbReference type="InterPro" id="IPR002716">
    <property type="entry name" value="PIN_dom"/>
</dbReference>
<dbReference type="PANTHER" id="PTHR34610:SF4">
    <property type="entry name" value="SLL8027 PROTEIN"/>
    <property type="match status" value="1"/>
</dbReference>
<evidence type="ECO:0000313" key="3">
    <source>
        <dbReference type="Proteomes" id="UP000230119"/>
    </source>
</evidence>
<protein>
    <submittedName>
        <fullName evidence="2">Putative toxin-antitoxin system toxin component, PIN family</fullName>
    </submittedName>
</protein>
<evidence type="ECO:0000313" key="2">
    <source>
        <dbReference type="EMBL" id="PIV08448.1"/>
    </source>
</evidence>
<gene>
    <name evidence="2" type="ORF">COS52_02665</name>
</gene>
<dbReference type="InterPro" id="IPR029060">
    <property type="entry name" value="PIN-like_dom_sf"/>
</dbReference>
<proteinExistence type="predicted"/>
<comment type="caution">
    <text evidence="2">The sequence shown here is derived from an EMBL/GenBank/DDBJ whole genome shotgun (WGS) entry which is preliminary data.</text>
</comment>
<feature type="domain" description="PIN" evidence="1">
    <location>
        <begin position="4"/>
        <end position="109"/>
    </location>
</feature>
<organism evidence="2 3">
    <name type="scientific">Candidatus Roizmanbacteria bacterium CG03_land_8_20_14_0_80_39_12</name>
    <dbReference type="NCBI Taxonomy" id="1974847"/>
    <lineage>
        <taxon>Bacteria</taxon>
        <taxon>Candidatus Roizmaniibacteriota</taxon>
    </lineage>
</organism>
<reference evidence="3" key="1">
    <citation type="submission" date="2017-09" db="EMBL/GenBank/DDBJ databases">
        <title>Depth-based differentiation of microbial function through sediment-hosted aquifers and enrichment of novel symbionts in the deep terrestrial subsurface.</title>
        <authorList>
            <person name="Probst A.J."/>
            <person name="Ladd B."/>
            <person name="Jarett J.K."/>
            <person name="Geller-Mcgrath D.E."/>
            <person name="Sieber C.M.K."/>
            <person name="Emerson J.B."/>
            <person name="Anantharaman K."/>
            <person name="Thomas B.C."/>
            <person name="Malmstrom R."/>
            <person name="Stieglmeier M."/>
            <person name="Klingl A."/>
            <person name="Woyke T."/>
            <person name="Ryan C.M."/>
            <person name="Banfield J.F."/>
        </authorList>
    </citation>
    <scope>NUCLEOTIDE SEQUENCE [LARGE SCALE GENOMIC DNA]</scope>
</reference>
<sequence>MLSVVFDTNIYISGIILSGKIAKILPLVKQKIFNLYISPDIYHELIEVSVKKFGFSTQDQQLLVYRIKALTIMTYPTTNPHIIPNNHPDNQILATCQSCHADYLVTGDKQHLLPLKKFCHTIIITPNEFLEILQT</sequence>
<accession>A0A2M7BSH9</accession>
<dbReference type="EMBL" id="PEVA01000116">
    <property type="protein sequence ID" value="PIV08448.1"/>
    <property type="molecule type" value="Genomic_DNA"/>
</dbReference>
<dbReference type="AlphaFoldDB" id="A0A2M7BSH9"/>
<name>A0A2M7BSH9_9BACT</name>
<dbReference type="SUPFAM" id="SSF88723">
    <property type="entry name" value="PIN domain-like"/>
    <property type="match status" value="1"/>
</dbReference>
<evidence type="ECO:0000259" key="1">
    <source>
        <dbReference type="Pfam" id="PF13470"/>
    </source>
</evidence>
<dbReference type="Proteomes" id="UP000230119">
    <property type="component" value="Unassembled WGS sequence"/>
</dbReference>
<dbReference type="InterPro" id="IPR002850">
    <property type="entry name" value="PIN_toxin-like"/>
</dbReference>
<dbReference type="Pfam" id="PF13470">
    <property type="entry name" value="PIN_3"/>
    <property type="match status" value="1"/>
</dbReference>